<dbReference type="Proteomes" id="UP000316416">
    <property type="component" value="Chromosome"/>
</dbReference>
<proteinExistence type="predicted"/>
<feature type="compositionally biased region" description="Polar residues" evidence="1">
    <location>
        <begin position="49"/>
        <end position="72"/>
    </location>
</feature>
<dbReference type="RefSeq" id="WP_142871341.1">
    <property type="nucleotide sequence ID" value="NZ_CP045503.2"/>
</dbReference>
<sequence>MTITSVGAPISGLNNYSVSLPPSSQGGATAVAHVTESSQVRLSPEAKQLNAQAMSPSTMPNSNSTVAPVKESSSWFDDALDSILPDDADDSAGTEDDCSCTVGKYLKAAASIGSVIALFA</sequence>
<protein>
    <submittedName>
        <fullName evidence="2">Uncharacterized protein</fullName>
    </submittedName>
</protein>
<name>A0ABX6VA80_9GAMM</name>
<evidence type="ECO:0000313" key="2">
    <source>
        <dbReference type="EMBL" id="QPG59565.1"/>
    </source>
</evidence>
<reference evidence="2" key="1">
    <citation type="submission" date="2021-07" db="EMBL/GenBank/DDBJ databases">
        <title>Shewanella sp. YLB-07 whole genome sequence.</title>
        <authorList>
            <person name="Yu L."/>
        </authorList>
    </citation>
    <scope>NUCLEOTIDE SEQUENCE</scope>
    <source>
        <strain evidence="2">YLB-08</strain>
    </source>
</reference>
<gene>
    <name evidence="2" type="ORF">FM038_020905</name>
</gene>
<evidence type="ECO:0000313" key="3">
    <source>
        <dbReference type="Proteomes" id="UP000316416"/>
    </source>
</evidence>
<keyword evidence="3" id="KW-1185">Reference proteome</keyword>
<feature type="region of interest" description="Disordered" evidence="1">
    <location>
        <begin position="11"/>
        <end position="30"/>
    </location>
</feature>
<feature type="compositionally biased region" description="Polar residues" evidence="1">
    <location>
        <begin position="12"/>
        <end position="27"/>
    </location>
</feature>
<organism evidence="2 3">
    <name type="scientific">Shewanella eurypsychrophilus</name>
    <dbReference type="NCBI Taxonomy" id="2593656"/>
    <lineage>
        <taxon>Bacteria</taxon>
        <taxon>Pseudomonadati</taxon>
        <taxon>Pseudomonadota</taxon>
        <taxon>Gammaproteobacteria</taxon>
        <taxon>Alteromonadales</taxon>
        <taxon>Shewanellaceae</taxon>
        <taxon>Shewanella</taxon>
    </lineage>
</organism>
<accession>A0ABX6VA80</accession>
<evidence type="ECO:0000256" key="1">
    <source>
        <dbReference type="SAM" id="MobiDB-lite"/>
    </source>
</evidence>
<feature type="region of interest" description="Disordered" evidence="1">
    <location>
        <begin position="35"/>
        <end position="72"/>
    </location>
</feature>
<dbReference type="EMBL" id="CP045503">
    <property type="protein sequence ID" value="QPG59565.1"/>
    <property type="molecule type" value="Genomic_DNA"/>
</dbReference>